<organism evidence="12 13">
    <name type="scientific">Pelagibaculum spongiae</name>
    <dbReference type="NCBI Taxonomy" id="2080658"/>
    <lineage>
        <taxon>Bacteria</taxon>
        <taxon>Pseudomonadati</taxon>
        <taxon>Pseudomonadota</taxon>
        <taxon>Gammaproteobacteria</taxon>
        <taxon>Oceanospirillales</taxon>
        <taxon>Pelagibaculum</taxon>
    </lineage>
</organism>
<dbReference type="InterPro" id="IPR001891">
    <property type="entry name" value="Malic_OxRdtase"/>
</dbReference>
<dbReference type="AlphaFoldDB" id="A0A2V1GYY5"/>
<dbReference type="InterPro" id="IPR036291">
    <property type="entry name" value="NAD(P)-bd_dom_sf"/>
</dbReference>
<dbReference type="GO" id="GO:0005829">
    <property type="term" value="C:cytosol"/>
    <property type="evidence" value="ECO:0007669"/>
    <property type="project" value="TreeGrafter"/>
</dbReference>
<dbReference type="OrthoDB" id="9805787at2"/>
<dbReference type="Pfam" id="PF00390">
    <property type="entry name" value="malic"/>
    <property type="match status" value="1"/>
</dbReference>
<dbReference type="SMART" id="SM01274">
    <property type="entry name" value="malic"/>
    <property type="match status" value="1"/>
</dbReference>
<feature type="binding site" evidence="7">
    <location>
        <position position="157"/>
    </location>
    <ligand>
        <name>(S)-malate</name>
        <dbReference type="ChEBI" id="CHEBI:15589"/>
    </ligand>
</feature>
<dbReference type="GO" id="GO:0004470">
    <property type="term" value="F:malic enzyme activity"/>
    <property type="evidence" value="ECO:0007669"/>
    <property type="project" value="InterPro"/>
</dbReference>
<dbReference type="Gene3D" id="3.40.50.720">
    <property type="entry name" value="NAD(P)-binding Rossmann-like Domain"/>
    <property type="match status" value="1"/>
</dbReference>
<gene>
    <name evidence="12" type="ORF">DC094_14965</name>
</gene>
<evidence type="ECO:0000256" key="6">
    <source>
        <dbReference type="PIRSR" id="PIRSR000106-1"/>
    </source>
</evidence>
<evidence type="ECO:0000313" key="13">
    <source>
        <dbReference type="Proteomes" id="UP000244906"/>
    </source>
</evidence>
<dbReference type="PIRSF" id="PIRSF000106">
    <property type="entry name" value="ME"/>
    <property type="match status" value="1"/>
</dbReference>
<dbReference type="EC" id="1.1.1.38" evidence="12"/>
<dbReference type="InterPro" id="IPR046346">
    <property type="entry name" value="Aminoacid_DH-like_N_sf"/>
</dbReference>
<dbReference type="GO" id="GO:0051287">
    <property type="term" value="F:NAD binding"/>
    <property type="evidence" value="ECO:0007669"/>
    <property type="project" value="InterPro"/>
</dbReference>
<feature type="active site" description="Proton donor" evidence="6">
    <location>
        <position position="105"/>
    </location>
</feature>
<dbReference type="PRINTS" id="PR00072">
    <property type="entry name" value="MALOXRDTASE"/>
</dbReference>
<evidence type="ECO:0000256" key="9">
    <source>
        <dbReference type="RuleBase" id="RU003427"/>
    </source>
</evidence>
<keyword evidence="5" id="KW-0520">NAD</keyword>
<feature type="active site" description="Proton acceptor" evidence="6">
    <location>
        <position position="175"/>
    </location>
</feature>
<name>A0A2V1GYY5_9GAMM</name>
<dbReference type="Gene3D" id="3.40.50.10380">
    <property type="entry name" value="Malic enzyme, N-terminal domain"/>
    <property type="match status" value="1"/>
</dbReference>
<dbReference type="SMART" id="SM00919">
    <property type="entry name" value="Malic_M"/>
    <property type="match status" value="1"/>
</dbReference>
<dbReference type="InterPro" id="IPR037062">
    <property type="entry name" value="Malic_N_dom_sf"/>
</dbReference>
<dbReference type="Proteomes" id="UP000244906">
    <property type="component" value="Unassembled WGS sequence"/>
</dbReference>
<evidence type="ECO:0000313" key="12">
    <source>
        <dbReference type="EMBL" id="PVZ67732.1"/>
    </source>
</evidence>
<dbReference type="SUPFAM" id="SSF51735">
    <property type="entry name" value="NAD(P)-binding Rossmann-fold domains"/>
    <property type="match status" value="1"/>
</dbReference>
<dbReference type="PROSITE" id="PS00331">
    <property type="entry name" value="MALIC_ENZYMES"/>
    <property type="match status" value="1"/>
</dbReference>
<dbReference type="EMBL" id="QDDL01000006">
    <property type="protein sequence ID" value="PVZ67732.1"/>
    <property type="molecule type" value="Genomic_DNA"/>
</dbReference>
<reference evidence="12 13" key="1">
    <citation type="submission" date="2018-04" db="EMBL/GenBank/DDBJ databases">
        <title>Thalassorhabdus spongiae gen. nov., sp. nov., isolated from a marine sponge in South-West Iceland.</title>
        <authorList>
            <person name="Knobloch S."/>
            <person name="Daussin A."/>
            <person name="Johannsson R."/>
            <person name="Marteinsson V.T."/>
        </authorList>
    </citation>
    <scope>NUCLEOTIDE SEQUENCE [LARGE SCALE GENOMIC DNA]</scope>
    <source>
        <strain evidence="12 13">Hp12</strain>
    </source>
</reference>
<dbReference type="FunFam" id="3.40.50.10380:FF:000001">
    <property type="entry name" value="NAD-dependent malic enzyme"/>
    <property type="match status" value="1"/>
</dbReference>
<feature type="binding site" evidence="7">
    <location>
        <position position="462"/>
    </location>
    <ligand>
        <name>(S)-malate</name>
        <dbReference type="ChEBI" id="CHEBI:15589"/>
    </ligand>
</feature>
<keyword evidence="3 8" id="KW-0479">Metal-binding</keyword>
<keyword evidence="13" id="KW-1185">Reference proteome</keyword>
<evidence type="ECO:0000259" key="10">
    <source>
        <dbReference type="SMART" id="SM00919"/>
    </source>
</evidence>
<dbReference type="InterPro" id="IPR012301">
    <property type="entry name" value="Malic_N_dom"/>
</dbReference>
<comment type="similarity">
    <text evidence="2 9">Belongs to the malic enzymes family.</text>
</comment>
<protein>
    <submittedName>
        <fullName evidence="12">NAD-dependent malic enzyme</fullName>
        <ecNumber evidence="12">1.1.1.38</ecNumber>
    </submittedName>
</protein>
<dbReference type="PANTHER" id="PTHR23406:SF34">
    <property type="entry name" value="NAD-DEPENDENT MALIC ENZYME, MITOCHONDRIAL"/>
    <property type="match status" value="1"/>
</dbReference>
<feature type="binding site" evidence="7">
    <location>
        <position position="418"/>
    </location>
    <ligand>
        <name>(S)-malate</name>
        <dbReference type="ChEBI" id="CHEBI:15589"/>
    </ligand>
</feature>
<dbReference type="InterPro" id="IPR015884">
    <property type="entry name" value="Malic_enzyme_CS"/>
</dbReference>
<feature type="domain" description="Malic enzyme NAD-binding" evidence="10">
    <location>
        <begin position="271"/>
        <end position="531"/>
    </location>
</feature>
<comment type="cofactor">
    <cofactor evidence="8">
        <name>Mg(2+)</name>
        <dbReference type="ChEBI" id="CHEBI:18420"/>
    </cofactor>
    <cofactor evidence="8">
        <name>Mn(2+)</name>
        <dbReference type="ChEBI" id="CHEBI:29035"/>
    </cofactor>
    <text evidence="8">Divalent metal cations. Prefers magnesium or manganese.</text>
</comment>
<dbReference type="GO" id="GO:0016616">
    <property type="term" value="F:oxidoreductase activity, acting on the CH-OH group of donors, NAD or NADP as acceptor"/>
    <property type="evidence" value="ECO:0007669"/>
    <property type="project" value="InterPro"/>
</dbReference>
<evidence type="ECO:0000259" key="11">
    <source>
        <dbReference type="SMART" id="SM01274"/>
    </source>
</evidence>
<feature type="binding site" evidence="8">
    <location>
        <position position="246"/>
    </location>
    <ligand>
        <name>a divalent metal cation</name>
        <dbReference type="ChEBI" id="CHEBI:60240"/>
    </ligand>
</feature>
<feature type="domain" description="Malic enzyme N-terminal" evidence="11">
    <location>
        <begin position="82"/>
        <end position="261"/>
    </location>
</feature>
<evidence type="ECO:0000256" key="1">
    <source>
        <dbReference type="ARBA" id="ARBA00001936"/>
    </source>
</evidence>
<proteinExistence type="inferred from homology"/>
<evidence type="ECO:0000256" key="2">
    <source>
        <dbReference type="ARBA" id="ARBA00008785"/>
    </source>
</evidence>
<evidence type="ECO:0000256" key="3">
    <source>
        <dbReference type="ARBA" id="ARBA00022723"/>
    </source>
</evidence>
<dbReference type="GO" id="GO:0006108">
    <property type="term" value="P:malate metabolic process"/>
    <property type="evidence" value="ECO:0007669"/>
    <property type="project" value="TreeGrafter"/>
</dbReference>
<evidence type="ECO:0000256" key="8">
    <source>
        <dbReference type="PIRSR" id="PIRSR000106-3"/>
    </source>
</evidence>
<dbReference type="InterPro" id="IPR012302">
    <property type="entry name" value="Malic_NAD-bd"/>
</dbReference>
<comment type="cofactor">
    <cofactor evidence="1">
        <name>Mn(2+)</name>
        <dbReference type="ChEBI" id="CHEBI:29035"/>
    </cofactor>
</comment>
<feature type="binding site" evidence="8">
    <location>
        <position position="247"/>
    </location>
    <ligand>
        <name>a divalent metal cation</name>
        <dbReference type="ChEBI" id="CHEBI:60240"/>
    </ligand>
</feature>
<dbReference type="Pfam" id="PF03949">
    <property type="entry name" value="Malic_M"/>
    <property type="match status" value="1"/>
</dbReference>
<keyword evidence="4 12" id="KW-0560">Oxidoreductase</keyword>
<accession>A0A2V1GYY5</accession>
<comment type="caution">
    <text evidence="12">The sequence shown here is derived from an EMBL/GenBank/DDBJ whole genome shotgun (WGS) entry which is preliminary data.</text>
</comment>
<dbReference type="RefSeq" id="WP_116687928.1">
    <property type="nucleotide sequence ID" value="NZ_CAWNYD010000006.1"/>
</dbReference>
<evidence type="ECO:0000256" key="7">
    <source>
        <dbReference type="PIRSR" id="PIRSR000106-2"/>
    </source>
</evidence>
<dbReference type="GO" id="GO:0046872">
    <property type="term" value="F:metal ion binding"/>
    <property type="evidence" value="ECO:0007669"/>
    <property type="project" value="UniProtKB-KW"/>
</dbReference>
<dbReference type="NCBIfam" id="NF010052">
    <property type="entry name" value="PRK13529.1"/>
    <property type="match status" value="1"/>
</dbReference>
<dbReference type="PANTHER" id="PTHR23406">
    <property type="entry name" value="MALIC ENZYME-RELATED"/>
    <property type="match status" value="1"/>
</dbReference>
<evidence type="ECO:0000256" key="5">
    <source>
        <dbReference type="ARBA" id="ARBA00023027"/>
    </source>
</evidence>
<sequence>MGLFNRLDQTVIETSVRGTELLEAPLLNKGTAFTAQERSTLRLDGLLPCRVETMQDQLDRAKITYNKQTTDLRRHVYLRSLQDNNETLFYAFLQQHLTSVLPIIYTPTVGKACQLFSEIYRKPRGLFISHDLIDSIDQMLANVPQDIKVIVVTDGERILGLGDLGIGGIGISIGKLSLYTAIGGIDPYTTLPVTLDAGTNNQELLDDPNYLGHRYNRLDEERYYQMTDAFIAAVKRRWPKVLLQFEDFAITHASPLLARYQDQLCCFNDDIQGTASVTLGTILAAAQRANVPFKDMRVTIVGAGSAGSGIAETIIQAKVAQGATEANARAQIFMVDRLGLVLDNQPDLYPFQQALAHPVSITKTWGTTGERADLLQVVEHAKPHAIVGVCGQPGIFTEAVMKQMAKNHSQPIIMPLSNPTARAEAIPEDVLNWTEGKALVATGSPFNPVKIGETEHVIAQCNNTYIFPGIGLGVLAAKASRISENMLQAAALELSQISNGDFSPGDSLLPPLEDLAVVSHKIAVAVAKQAIADGYSKLESSDAAIEQAIEAIYWRPKYQKTLAS</sequence>
<feature type="binding site" evidence="8">
    <location>
        <position position="270"/>
    </location>
    <ligand>
        <name>a divalent metal cation</name>
        <dbReference type="ChEBI" id="CHEBI:60240"/>
    </ligand>
</feature>
<evidence type="ECO:0000256" key="4">
    <source>
        <dbReference type="ARBA" id="ARBA00023002"/>
    </source>
</evidence>
<dbReference type="SUPFAM" id="SSF53223">
    <property type="entry name" value="Aminoacid dehydrogenase-like, N-terminal domain"/>
    <property type="match status" value="1"/>
</dbReference>